<dbReference type="InterPro" id="IPR038765">
    <property type="entry name" value="Papain-like_cys_pep_sf"/>
</dbReference>
<feature type="domain" description="Ubiquitin-like protease family profile" evidence="5">
    <location>
        <begin position="1"/>
        <end position="191"/>
    </location>
</feature>
<dbReference type="SUPFAM" id="SSF46565">
    <property type="entry name" value="Chaperone J-domain"/>
    <property type="match status" value="1"/>
</dbReference>
<dbReference type="InterPro" id="IPR003653">
    <property type="entry name" value="Peptidase_C48_C"/>
</dbReference>
<dbReference type="EMBL" id="JBFOLJ010000008">
    <property type="protein sequence ID" value="KAL2515176.1"/>
    <property type="molecule type" value="Genomic_DNA"/>
</dbReference>
<evidence type="ECO:0000256" key="2">
    <source>
        <dbReference type="ARBA" id="ARBA00022670"/>
    </source>
</evidence>
<dbReference type="SMART" id="SM00271">
    <property type="entry name" value="DnaJ"/>
    <property type="match status" value="1"/>
</dbReference>
<sequence length="255" mass="29527">MSFVAVSGSETHFHFCSKPNKPTKNSVLESFSSIFFSSQLTKSRFPIKTPSGTTPRTHFRASFKAFYAPTQSTDNLYDVLGIEESGTISDIKKAYKQMARKCHPDVSPPERVDEYTKRFILVKRLMKPFLIHAAELFIIPHLLYNTGFFDGKNIPEQEALKPLVVKLVSKLPQQKNDGNCGIYVIKYAEYFINEMLKEMPKTFNIVQVRKYLATQLYVYAKKKQVENYDTDNDWMSEDVVIFPEKTLFEQLRMSR</sequence>
<dbReference type="AlphaFoldDB" id="A0ABD1TR43"/>
<dbReference type="GO" id="GO:0006508">
    <property type="term" value="P:proteolysis"/>
    <property type="evidence" value="ECO:0007669"/>
    <property type="project" value="UniProtKB-KW"/>
</dbReference>
<dbReference type="GO" id="GO:0008233">
    <property type="term" value="F:peptidase activity"/>
    <property type="evidence" value="ECO:0007669"/>
    <property type="project" value="UniProtKB-KW"/>
</dbReference>
<dbReference type="PROSITE" id="PS50600">
    <property type="entry name" value="ULP_PROTEASE"/>
    <property type="match status" value="1"/>
</dbReference>
<dbReference type="Gene3D" id="1.10.418.20">
    <property type="match status" value="1"/>
</dbReference>
<evidence type="ECO:0000256" key="1">
    <source>
        <dbReference type="ARBA" id="ARBA00005234"/>
    </source>
</evidence>
<evidence type="ECO:0000256" key="3">
    <source>
        <dbReference type="ARBA" id="ARBA00022801"/>
    </source>
</evidence>
<comment type="caution">
    <text evidence="6">The sequence shown here is derived from an EMBL/GenBank/DDBJ whole genome shotgun (WGS) entry which is preliminary data.</text>
</comment>
<dbReference type="PANTHER" id="PTHR45090:SF4">
    <property type="entry name" value="J DOMAIN-CONTAINING PROTEIN"/>
    <property type="match status" value="1"/>
</dbReference>
<keyword evidence="3" id="KW-0378">Hydrolase</keyword>
<comment type="similarity">
    <text evidence="1">Belongs to the peptidase C48 family.</text>
</comment>
<evidence type="ECO:0000259" key="5">
    <source>
        <dbReference type="PROSITE" id="PS50600"/>
    </source>
</evidence>
<dbReference type="CDD" id="cd06257">
    <property type="entry name" value="DnaJ"/>
    <property type="match status" value="1"/>
</dbReference>
<keyword evidence="7" id="KW-1185">Reference proteome</keyword>
<proteinExistence type="inferred from homology"/>
<dbReference type="Gene3D" id="1.10.287.110">
    <property type="entry name" value="DnaJ domain"/>
    <property type="match status" value="1"/>
</dbReference>
<dbReference type="InterPro" id="IPR053232">
    <property type="entry name" value="DnaJ_C/III_chloroplastic"/>
</dbReference>
<name>A0ABD1TR43_9LAMI</name>
<evidence type="ECO:0000313" key="7">
    <source>
        <dbReference type="Proteomes" id="UP001604277"/>
    </source>
</evidence>
<dbReference type="SUPFAM" id="SSF54001">
    <property type="entry name" value="Cysteine proteinases"/>
    <property type="match status" value="1"/>
</dbReference>
<dbReference type="PRINTS" id="PR00625">
    <property type="entry name" value="JDOMAIN"/>
</dbReference>
<dbReference type="PANTHER" id="PTHR45090">
    <property type="entry name" value="CHAPERONE PROTEIN DNAJ 20 CHLOROPLASTIC"/>
    <property type="match status" value="1"/>
</dbReference>
<dbReference type="InterPro" id="IPR036869">
    <property type="entry name" value="J_dom_sf"/>
</dbReference>
<reference evidence="7" key="1">
    <citation type="submission" date="2024-07" db="EMBL/GenBank/DDBJ databases">
        <title>Two chromosome-level genome assemblies of Korean endemic species Abeliophyllum distichum and Forsythia ovata (Oleaceae).</title>
        <authorList>
            <person name="Jang H."/>
        </authorList>
    </citation>
    <scope>NUCLEOTIDE SEQUENCE [LARGE SCALE GENOMIC DNA]</scope>
</reference>
<evidence type="ECO:0000259" key="4">
    <source>
        <dbReference type="PROSITE" id="PS50076"/>
    </source>
</evidence>
<dbReference type="Proteomes" id="UP001604277">
    <property type="component" value="Unassembled WGS sequence"/>
</dbReference>
<accession>A0ABD1TR43</accession>
<dbReference type="InterPro" id="IPR001623">
    <property type="entry name" value="DnaJ_domain"/>
</dbReference>
<feature type="domain" description="J" evidence="4">
    <location>
        <begin position="75"/>
        <end position="153"/>
    </location>
</feature>
<protein>
    <submittedName>
        <fullName evidence="6">Chaperone protein dnaJ 20 like</fullName>
    </submittedName>
</protein>
<evidence type="ECO:0000313" key="6">
    <source>
        <dbReference type="EMBL" id="KAL2515176.1"/>
    </source>
</evidence>
<gene>
    <name evidence="6" type="ORF">Fot_29147</name>
</gene>
<dbReference type="Pfam" id="PF02902">
    <property type="entry name" value="Peptidase_C48"/>
    <property type="match status" value="1"/>
</dbReference>
<keyword evidence="2" id="KW-0645">Protease</keyword>
<dbReference type="PROSITE" id="PS50076">
    <property type="entry name" value="DNAJ_2"/>
    <property type="match status" value="1"/>
</dbReference>
<organism evidence="6 7">
    <name type="scientific">Forsythia ovata</name>
    <dbReference type="NCBI Taxonomy" id="205694"/>
    <lineage>
        <taxon>Eukaryota</taxon>
        <taxon>Viridiplantae</taxon>
        <taxon>Streptophyta</taxon>
        <taxon>Embryophyta</taxon>
        <taxon>Tracheophyta</taxon>
        <taxon>Spermatophyta</taxon>
        <taxon>Magnoliopsida</taxon>
        <taxon>eudicotyledons</taxon>
        <taxon>Gunneridae</taxon>
        <taxon>Pentapetalae</taxon>
        <taxon>asterids</taxon>
        <taxon>lamiids</taxon>
        <taxon>Lamiales</taxon>
        <taxon>Oleaceae</taxon>
        <taxon>Forsythieae</taxon>
        <taxon>Forsythia</taxon>
    </lineage>
</organism>
<dbReference type="Pfam" id="PF00226">
    <property type="entry name" value="DnaJ"/>
    <property type="match status" value="1"/>
</dbReference>